<name>A0A913ZF96_PATMI</name>
<evidence type="ECO:0000313" key="7">
    <source>
        <dbReference type="EnsemblMetazoa" id="XP_038049726.1"/>
    </source>
</evidence>
<keyword evidence="3" id="KW-0245">EGF-like domain</keyword>
<feature type="signal peptide" evidence="4">
    <location>
        <begin position="1"/>
        <end position="36"/>
    </location>
</feature>
<reference evidence="7" key="1">
    <citation type="submission" date="2022-11" db="UniProtKB">
        <authorList>
            <consortium name="EnsemblMetazoa"/>
        </authorList>
    </citation>
    <scope>IDENTIFICATION</scope>
</reference>
<keyword evidence="8" id="KW-1185">Reference proteome</keyword>
<dbReference type="InterPro" id="IPR003609">
    <property type="entry name" value="Pan_app"/>
</dbReference>
<feature type="chain" id="PRO_5037203027" evidence="4">
    <location>
        <begin position="37"/>
        <end position="205"/>
    </location>
</feature>
<comment type="caution">
    <text evidence="3">Lacks conserved residue(s) required for the propagation of feature annotation.</text>
</comment>
<evidence type="ECO:0000256" key="2">
    <source>
        <dbReference type="ARBA" id="ARBA00023157"/>
    </source>
</evidence>
<dbReference type="PROSITE" id="PS50948">
    <property type="entry name" value="PAN"/>
    <property type="match status" value="1"/>
</dbReference>
<evidence type="ECO:0000256" key="4">
    <source>
        <dbReference type="SAM" id="SignalP"/>
    </source>
</evidence>
<dbReference type="Gene3D" id="2.10.25.10">
    <property type="entry name" value="Laminin"/>
    <property type="match status" value="2"/>
</dbReference>
<dbReference type="SUPFAM" id="SSF57414">
    <property type="entry name" value="Hairpin loop containing domain-like"/>
    <property type="match status" value="1"/>
</dbReference>
<feature type="disulfide bond" evidence="3">
    <location>
        <begin position="90"/>
        <end position="100"/>
    </location>
</feature>
<evidence type="ECO:0000256" key="1">
    <source>
        <dbReference type="ARBA" id="ARBA00022729"/>
    </source>
</evidence>
<evidence type="ECO:0000313" key="8">
    <source>
        <dbReference type="Proteomes" id="UP000887568"/>
    </source>
</evidence>
<keyword evidence="2 3" id="KW-1015">Disulfide bond</keyword>
<dbReference type="EnsemblMetazoa" id="XM_038193798.1">
    <property type="protein sequence ID" value="XP_038049726.1"/>
    <property type="gene ID" value="LOC119723234"/>
</dbReference>
<feature type="domain" description="EGF-like" evidence="5">
    <location>
        <begin position="86"/>
        <end position="118"/>
    </location>
</feature>
<dbReference type="OrthoDB" id="10045365at2759"/>
<evidence type="ECO:0000259" key="5">
    <source>
        <dbReference type="PROSITE" id="PS50026"/>
    </source>
</evidence>
<dbReference type="PANTHER" id="PTHR14949">
    <property type="entry name" value="EGF-LIKE-DOMAIN, MULTIPLE 7, 8"/>
    <property type="match status" value="1"/>
</dbReference>
<dbReference type="GO" id="GO:0005102">
    <property type="term" value="F:signaling receptor binding"/>
    <property type="evidence" value="ECO:0007669"/>
    <property type="project" value="TreeGrafter"/>
</dbReference>
<organism evidence="7 8">
    <name type="scientific">Patiria miniata</name>
    <name type="common">Bat star</name>
    <name type="synonym">Asterina miniata</name>
    <dbReference type="NCBI Taxonomy" id="46514"/>
    <lineage>
        <taxon>Eukaryota</taxon>
        <taxon>Metazoa</taxon>
        <taxon>Echinodermata</taxon>
        <taxon>Eleutherozoa</taxon>
        <taxon>Asterozoa</taxon>
        <taxon>Asteroidea</taxon>
        <taxon>Valvatacea</taxon>
        <taxon>Valvatida</taxon>
        <taxon>Asterinidae</taxon>
        <taxon>Patiria</taxon>
    </lineage>
</organism>
<feature type="disulfide bond" evidence="3">
    <location>
        <begin position="108"/>
        <end position="117"/>
    </location>
</feature>
<dbReference type="PROSITE" id="PS01186">
    <property type="entry name" value="EGF_2"/>
    <property type="match status" value="1"/>
</dbReference>
<dbReference type="GO" id="GO:0009986">
    <property type="term" value="C:cell surface"/>
    <property type="evidence" value="ECO:0007669"/>
    <property type="project" value="TreeGrafter"/>
</dbReference>
<evidence type="ECO:0000256" key="3">
    <source>
        <dbReference type="PROSITE-ProRule" id="PRU00076"/>
    </source>
</evidence>
<dbReference type="PROSITE" id="PS50026">
    <property type="entry name" value="EGF_3"/>
    <property type="match status" value="1"/>
</dbReference>
<sequence>MTFPRRASRALQQKQQHRLVTVLVVLGALLNTRVHGQNTCPRTYYVQESTSALQRAICEPPCVHGQLCVSPNVCQCPAGYAGNNCAEPICSPSCRNGGQCVSPNVCECPHGYGGKSCSQGIVSAVYNKAGDQCLRGHVIKTVSGPSRMRCVAACMRNTRCKSVNYYSTEQLCELNGVTADEAGTSDWFHDADCAYYQSSQNPSCE</sequence>
<dbReference type="CDD" id="cd01099">
    <property type="entry name" value="PAN_AP_HGF"/>
    <property type="match status" value="1"/>
</dbReference>
<dbReference type="PANTHER" id="PTHR14949:SF56">
    <property type="entry name" value="EGF-LIKE-DOMAIN, MULTIPLE 7"/>
    <property type="match status" value="1"/>
</dbReference>
<dbReference type="Gene3D" id="3.50.4.10">
    <property type="entry name" value="Hepatocyte Growth Factor"/>
    <property type="match status" value="1"/>
</dbReference>
<protein>
    <submittedName>
        <fullName evidence="7">Uncharacterized protein</fullName>
    </submittedName>
</protein>
<dbReference type="Proteomes" id="UP000887568">
    <property type="component" value="Unplaced"/>
</dbReference>
<feature type="domain" description="Apple" evidence="6">
    <location>
        <begin position="117"/>
        <end position="193"/>
    </location>
</feature>
<dbReference type="OMA" id="GTSDWFH"/>
<dbReference type="GO" id="GO:0005576">
    <property type="term" value="C:extracellular region"/>
    <property type="evidence" value="ECO:0007669"/>
    <property type="project" value="TreeGrafter"/>
</dbReference>
<dbReference type="Pfam" id="PF00024">
    <property type="entry name" value="PAN_1"/>
    <property type="match status" value="1"/>
</dbReference>
<dbReference type="SMART" id="SM00181">
    <property type="entry name" value="EGF"/>
    <property type="match status" value="2"/>
</dbReference>
<dbReference type="RefSeq" id="XP_038049726.1">
    <property type="nucleotide sequence ID" value="XM_038193798.1"/>
</dbReference>
<proteinExistence type="predicted"/>
<dbReference type="PROSITE" id="PS00022">
    <property type="entry name" value="EGF_1"/>
    <property type="match status" value="1"/>
</dbReference>
<dbReference type="InterPro" id="IPR050969">
    <property type="entry name" value="Dev_Signal_Modulators"/>
</dbReference>
<dbReference type="AlphaFoldDB" id="A0A913ZF96"/>
<dbReference type="GeneID" id="119723234"/>
<keyword evidence="1 4" id="KW-0732">Signal</keyword>
<evidence type="ECO:0000259" key="6">
    <source>
        <dbReference type="PROSITE" id="PS50948"/>
    </source>
</evidence>
<accession>A0A913ZF96</accession>
<dbReference type="InterPro" id="IPR000742">
    <property type="entry name" value="EGF"/>
</dbReference>